<dbReference type="AlphaFoldDB" id="A0A1H9C0K7"/>
<keyword evidence="3" id="KW-0975">Bacterial flagellum</keyword>
<dbReference type="GO" id="GO:0005198">
    <property type="term" value="F:structural molecule activity"/>
    <property type="evidence" value="ECO:0007669"/>
    <property type="project" value="InterPro"/>
</dbReference>
<evidence type="ECO:0000256" key="1">
    <source>
        <dbReference type="ARBA" id="ARBA00004365"/>
    </source>
</evidence>
<dbReference type="Gene3D" id="1.20.1330.10">
    <property type="entry name" value="f41 fragment of flagellin, N-terminal domain"/>
    <property type="match status" value="1"/>
</dbReference>
<keyword evidence="5" id="KW-0282">Flagellum</keyword>
<gene>
    <name evidence="5" type="ORF">SAMN04488092_10360</name>
</gene>
<feature type="domain" description="Flagellin C-terminal" evidence="4">
    <location>
        <begin position="251"/>
        <end position="327"/>
    </location>
</feature>
<keyword evidence="6" id="KW-1185">Reference proteome</keyword>
<dbReference type="SUPFAM" id="SSF64518">
    <property type="entry name" value="Phase 1 flagellin"/>
    <property type="match status" value="1"/>
</dbReference>
<keyword evidence="5" id="KW-0966">Cell projection</keyword>
<evidence type="ECO:0000256" key="3">
    <source>
        <dbReference type="ARBA" id="ARBA00023143"/>
    </source>
</evidence>
<dbReference type="STRING" id="657014.SAMN04488092_10360"/>
<keyword evidence="5" id="KW-0969">Cilium</keyword>
<evidence type="ECO:0000256" key="2">
    <source>
        <dbReference type="ARBA" id="ARBA00005709"/>
    </source>
</evidence>
<sequence length="329" mass="35264">MTTVSLGDMAQSWMLRRQNVTLKDQMSILTDELSKGTTSDVAAHLSGDYGYLSDIERNLRTVGGFETSASEAKGFTAAMQSALENVQSVSSRLSSDFLAADNSVAAARSAMAQNAEQNFAVVVSTLNTTFAGRSLFSGRATDGPALADAEMMLSSIRDRIAGEATQSGIVAAIDDWFATDFHSTGYQGSLDPLSGFRLGERETVNLDLRADNEALKSVLKNVAVAAIAGGISDPSLQAGLLQYAGLELLGAQDGVTEIRSDLGYVEERIEEMSTRLAVERTSLDYARNELLGIDGFETATKLENVQHQLETLYAVTVRLSNLSLVDFMT</sequence>
<dbReference type="InterPro" id="IPR001492">
    <property type="entry name" value="Flagellin"/>
</dbReference>
<comment type="subcellular location">
    <subcellularLocation>
        <location evidence="1">Bacterial flagellum</location>
    </subcellularLocation>
</comment>
<dbReference type="Pfam" id="PF00700">
    <property type="entry name" value="Flagellin_C"/>
    <property type="match status" value="1"/>
</dbReference>
<evidence type="ECO:0000313" key="6">
    <source>
        <dbReference type="Proteomes" id="UP000198634"/>
    </source>
</evidence>
<name>A0A1H9C0K7_9RHOB</name>
<dbReference type="EMBL" id="FOEP01000003">
    <property type="protein sequence ID" value="SEP94178.1"/>
    <property type="molecule type" value="Genomic_DNA"/>
</dbReference>
<dbReference type="RefSeq" id="WP_090268791.1">
    <property type="nucleotide sequence ID" value="NZ_FOEP01000003.1"/>
</dbReference>
<dbReference type="GO" id="GO:0009288">
    <property type="term" value="C:bacterial-type flagellum"/>
    <property type="evidence" value="ECO:0007669"/>
    <property type="project" value="UniProtKB-SubCell"/>
</dbReference>
<evidence type="ECO:0000313" key="5">
    <source>
        <dbReference type="EMBL" id="SEP94178.1"/>
    </source>
</evidence>
<organism evidence="5 6">
    <name type="scientific">Thalassovita taeanensis</name>
    <dbReference type="NCBI Taxonomy" id="657014"/>
    <lineage>
        <taxon>Bacteria</taxon>
        <taxon>Pseudomonadati</taxon>
        <taxon>Pseudomonadota</taxon>
        <taxon>Alphaproteobacteria</taxon>
        <taxon>Rhodobacterales</taxon>
        <taxon>Roseobacteraceae</taxon>
        <taxon>Thalassovita</taxon>
    </lineage>
</organism>
<protein>
    <submittedName>
        <fullName evidence="5">Flagellar hook-associated protein 3 FlgL</fullName>
    </submittedName>
</protein>
<dbReference type="OrthoDB" id="7312911at2"/>
<accession>A0A1H9C0K7</accession>
<proteinExistence type="inferred from homology"/>
<dbReference type="PANTHER" id="PTHR42792">
    <property type="entry name" value="FLAGELLIN"/>
    <property type="match status" value="1"/>
</dbReference>
<evidence type="ECO:0000259" key="4">
    <source>
        <dbReference type="Pfam" id="PF00700"/>
    </source>
</evidence>
<dbReference type="Proteomes" id="UP000198634">
    <property type="component" value="Unassembled WGS sequence"/>
</dbReference>
<dbReference type="PANTHER" id="PTHR42792:SF1">
    <property type="entry name" value="FLAGELLAR HOOK-ASSOCIATED PROTEIN 3"/>
    <property type="match status" value="1"/>
</dbReference>
<comment type="similarity">
    <text evidence="2">Belongs to the bacterial flagellin family.</text>
</comment>
<reference evidence="5 6" key="1">
    <citation type="submission" date="2016-10" db="EMBL/GenBank/DDBJ databases">
        <authorList>
            <person name="de Groot N.N."/>
        </authorList>
    </citation>
    <scope>NUCLEOTIDE SEQUENCE [LARGE SCALE GENOMIC DNA]</scope>
    <source>
        <strain evidence="5 6">DSM 22007</strain>
    </source>
</reference>
<dbReference type="InterPro" id="IPR046358">
    <property type="entry name" value="Flagellin_C"/>
</dbReference>